<evidence type="ECO:0000256" key="4">
    <source>
        <dbReference type="PIRSR" id="PIRSR000103-1"/>
    </source>
</evidence>
<dbReference type="InterPro" id="IPR015815">
    <property type="entry name" value="HIBADH-related"/>
</dbReference>
<keyword evidence="8" id="KW-1185">Reference proteome</keyword>
<dbReference type="PANTHER" id="PTHR43580">
    <property type="entry name" value="OXIDOREDUCTASE GLYR1-RELATED"/>
    <property type="match status" value="1"/>
</dbReference>
<evidence type="ECO:0008006" key="9">
    <source>
        <dbReference type="Google" id="ProtNLM"/>
    </source>
</evidence>
<dbReference type="Proteomes" id="UP000054383">
    <property type="component" value="Unassembled WGS sequence"/>
</dbReference>
<name>A0A0U1LK53_TALIS</name>
<dbReference type="GO" id="GO:0016491">
    <property type="term" value="F:oxidoreductase activity"/>
    <property type="evidence" value="ECO:0007669"/>
    <property type="project" value="UniProtKB-KW"/>
</dbReference>
<dbReference type="InterPro" id="IPR008927">
    <property type="entry name" value="6-PGluconate_DH-like_C_sf"/>
</dbReference>
<evidence type="ECO:0000313" key="7">
    <source>
        <dbReference type="EMBL" id="CRG83335.1"/>
    </source>
</evidence>
<dbReference type="Pfam" id="PF03446">
    <property type="entry name" value="NAD_binding_2"/>
    <property type="match status" value="1"/>
</dbReference>
<dbReference type="GO" id="GO:0051287">
    <property type="term" value="F:NAD binding"/>
    <property type="evidence" value="ECO:0007669"/>
    <property type="project" value="InterPro"/>
</dbReference>
<keyword evidence="2" id="KW-0560">Oxidoreductase</keyword>
<dbReference type="InterPro" id="IPR051265">
    <property type="entry name" value="HIBADH-related_NP60_sf"/>
</dbReference>
<keyword evidence="3" id="KW-0520">NAD</keyword>
<feature type="domain" description="3-hydroxyisobutyrate dehydrogenase-like NAD-binding" evidence="6">
    <location>
        <begin position="181"/>
        <end position="302"/>
    </location>
</feature>
<dbReference type="InterPro" id="IPR029154">
    <property type="entry name" value="HIBADH-like_NADP-bd"/>
</dbReference>
<evidence type="ECO:0000259" key="5">
    <source>
        <dbReference type="Pfam" id="PF03446"/>
    </source>
</evidence>
<evidence type="ECO:0000256" key="3">
    <source>
        <dbReference type="ARBA" id="ARBA00023027"/>
    </source>
</evidence>
<dbReference type="InterPro" id="IPR006115">
    <property type="entry name" value="6PGDH_NADP-bd"/>
</dbReference>
<feature type="active site" evidence="4">
    <location>
        <position position="183"/>
    </location>
</feature>
<dbReference type="PIRSF" id="PIRSF000103">
    <property type="entry name" value="HIBADH"/>
    <property type="match status" value="1"/>
</dbReference>
<dbReference type="AlphaFoldDB" id="A0A0U1LK53"/>
<evidence type="ECO:0000313" key="8">
    <source>
        <dbReference type="Proteomes" id="UP000054383"/>
    </source>
</evidence>
<dbReference type="InterPro" id="IPR013328">
    <property type="entry name" value="6PGD_dom2"/>
</dbReference>
<dbReference type="OMA" id="AMATNIQ"/>
<dbReference type="Gene3D" id="1.10.1040.10">
    <property type="entry name" value="N-(1-d-carboxylethyl)-l-norvaline Dehydrogenase, domain 2"/>
    <property type="match status" value="1"/>
</dbReference>
<feature type="domain" description="6-phosphogluconate dehydrogenase NADP-binding" evidence="5">
    <location>
        <begin position="8"/>
        <end position="155"/>
    </location>
</feature>
<dbReference type="InterPro" id="IPR036291">
    <property type="entry name" value="NAD(P)-bd_dom_sf"/>
</dbReference>
<evidence type="ECO:0000256" key="1">
    <source>
        <dbReference type="ARBA" id="ARBA00007598"/>
    </source>
</evidence>
<proteinExistence type="inferred from homology"/>
<evidence type="ECO:0000259" key="6">
    <source>
        <dbReference type="Pfam" id="PF14833"/>
    </source>
</evidence>
<organism evidence="7 8">
    <name type="scientific">Talaromyces islandicus</name>
    <name type="common">Penicillium islandicum</name>
    <dbReference type="NCBI Taxonomy" id="28573"/>
    <lineage>
        <taxon>Eukaryota</taxon>
        <taxon>Fungi</taxon>
        <taxon>Dikarya</taxon>
        <taxon>Ascomycota</taxon>
        <taxon>Pezizomycotina</taxon>
        <taxon>Eurotiomycetes</taxon>
        <taxon>Eurotiomycetidae</taxon>
        <taxon>Eurotiales</taxon>
        <taxon>Trichocomaceae</taxon>
        <taxon>Talaromyces</taxon>
        <taxon>Talaromyces sect. Islandici</taxon>
    </lineage>
</organism>
<dbReference type="Gene3D" id="3.40.50.720">
    <property type="entry name" value="NAD(P)-binding Rossmann-like Domain"/>
    <property type="match status" value="1"/>
</dbReference>
<dbReference type="SUPFAM" id="SSF48179">
    <property type="entry name" value="6-phosphogluconate dehydrogenase C-terminal domain-like"/>
    <property type="match status" value="1"/>
</dbReference>
<evidence type="ECO:0000256" key="2">
    <source>
        <dbReference type="ARBA" id="ARBA00023002"/>
    </source>
</evidence>
<dbReference type="STRING" id="28573.A0A0U1LK53"/>
<dbReference type="GO" id="GO:0050661">
    <property type="term" value="F:NADP binding"/>
    <property type="evidence" value="ECO:0007669"/>
    <property type="project" value="InterPro"/>
</dbReference>
<dbReference type="OrthoDB" id="435038at2759"/>
<dbReference type="SUPFAM" id="SSF51735">
    <property type="entry name" value="NAD(P)-binding Rossmann-fold domains"/>
    <property type="match status" value="1"/>
</dbReference>
<reference evidence="7 8" key="1">
    <citation type="submission" date="2015-04" db="EMBL/GenBank/DDBJ databases">
        <authorList>
            <person name="Syromyatnikov M.Y."/>
            <person name="Popov V.N."/>
        </authorList>
    </citation>
    <scope>NUCLEOTIDE SEQUENCE [LARGE SCALE GENOMIC DNA]</scope>
    <source>
        <strain evidence="7">WF-38-12</strain>
    </source>
</reference>
<accession>A0A0U1LK53</accession>
<sequence>MSLFATYQVGWIGLGSMGLAMATRIQDHLQAQGLPGLHYFNRTASRGQQILERGAIQCQSIAELVQKSSVICISMSDDNALKNIIQQISSTDSDLETKTIVDTTTVHPDTTKEVAALLSQRGASFVAAPVFGTPPNAEKGELMIALAGPRREFLNVLAQSFRDVIAQDVLIVSDLPEKAALLKTLGNFVVAGIMEIISEAHVLAEKSGLDSQLLESFLGKKFGDAVHSDSSRLTTGVYIPAKGQKATSDLHLAIKDVQHGIDSAEAVGTRLKVAEVAMENLKRARDYSDAHGGRALDSSSLYGIVREDAGLDFRNDIVRARPEEEEH</sequence>
<comment type="similarity">
    <text evidence="1">Belongs to the HIBADH-related family. NP60 subfamily.</text>
</comment>
<dbReference type="Pfam" id="PF14833">
    <property type="entry name" value="NAD_binding_11"/>
    <property type="match status" value="1"/>
</dbReference>
<protein>
    <recommendedName>
        <fullName evidence="9">6-phosphogluconate dehydrogenase NADP-binding domain-containing protein</fullName>
    </recommendedName>
</protein>
<dbReference type="PANTHER" id="PTHR43580:SF8">
    <property type="entry name" value="6-PHOSPHOGLUCONATE DEHYDROGENASE NADP-BINDING DOMAIN-CONTAINING PROTEIN-RELATED"/>
    <property type="match status" value="1"/>
</dbReference>
<gene>
    <name evidence="7" type="ORF">PISL3812_00686</name>
</gene>
<dbReference type="EMBL" id="CVMT01000001">
    <property type="protein sequence ID" value="CRG83335.1"/>
    <property type="molecule type" value="Genomic_DNA"/>
</dbReference>